<sequence length="80" mass="8993">MMVHELHVSMSSQRATGGLLEPAVCQQQWSVRWVSWRIDNQSQKPLFSCDSVLQFESISERSLPSVAVWRSSCSLGSVPN</sequence>
<dbReference type="EMBL" id="JAURVH010001517">
    <property type="protein sequence ID" value="KAK5929953.1"/>
    <property type="molecule type" value="Genomic_DNA"/>
</dbReference>
<evidence type="ECO:0000313" key="2">
    <source>
        <dbReference type="Proteomes" id="UP001331515"/>
    </source>
</evidence>
<name>A0AAN8E477_CHAGU</name>
<evidence type="ECO:0000313" key="1">
    <source>
        <dbReference type="EMBL" id="KAK5929953.1"/>
    </source>
</evidence>
<protein>
    <submittedName>
        <fullName evidence="1">Uncharacterized protein</fullName>
    </submittedName>
</protein>
<dbReference type="Proteomes" id="UP001331515">
    <property type="component" value="Unassembled WGS sequence"/>
</dbReference>
<dbReference type="AlphaFoldDB" id="A0AAN8E477"/>
<organism evidence="1 2">
    <name type="scientific">Champsocephalus gunnari</name>
    <name type="common">Mackerel icefish</name>
    <dbReference type="NCBI Taxonomy" id="52237"/>
    <lineage>
        <taxon>Eukaryota</taxon>
        <taxon>Metazoa</taxon>
        <taxon>Chordata</taxon>
        <taxon>Craniata</taxon>
        <taxon>Vertebrata</taxon>
        <taxon>Euteleostomi</taxon>
        <taxon>Actinopterygii</taxon>
        <taxon>Neopterygii</taxon>
        <taxon>Teleostei</taxon>
        <taxon>Neoteleostei</taxon>
        <taxon>Acanthomorphata</taxon>
        <taxon>Eupercaria</taxon>
        <taxon>Perciformes</taxon>
        <taxon>Notothenioidei</taxon>
        <taxon>Channichthyidae</taxon>
        <taxon>Champsocephalus</taxon>
    </lineage>
</organism>
<accession>A0AAN8E477</accession>
<keyword evidence="2" id="KW-1185">Reference proteome</keyword>
<proteinExistence type="predicted"/>
<comment type="caution">
    <text evidence="1">The sequence shown here is derived from an EMBL/GenBank/DDBJ whole genome shotgun (WGS) entry which is preliminary data.</text>
</comment>
<reference evidence="1 2" key="1">
    <citation type="journal article" date="2023" name="Mol. Biol. Evol.">
        <title>Genomics of Secondarily Temperate Adaptation in the Only Non-Antarctic Icefish.</title>
        <authorList>
            <person name="Rivera-Colon A.G."/>
            <person name="Rayamajhi N."/>
            <person name="Minhas B.F."/>
            <person name="Madrigal G."/>
            <person name="Bilyk K.T."/>
            <person name="Yoon V."/>
            <person name="Hune M."/>
            <person name="Gregory S."/>
            <person name="Cheng C.H.C."/>
            <person name="Catchen J.M."/>
        </authorList>
    </citation>
    <scope>NUCLEOTIDE SEQUENCE [LARGE SCALE GENOMIC DNA]</scope>
    <source>
        <tissue evidence="1">White muscle</tissue>
    </source>
</reference>
<gene>
    <name evidence="1" type="ORF">CgunFtcFv8_011141</name>
</gene>